<dbReference type="EMBL" id="CP144529">
    <property type="protein sequence ID" value="WWC73519.1"/>
    <property type="molecule type" value="Genomic_DNA"/>
</dbReference>
<gene>
    <name evidence="2" type="ORF">I206_05818</name>
    <name evidence="3" type="ORF">I206_107490</name>
</gene>
<evidence type="ECO:0000313" key="3">
    <source>
        <dbReference type="EMBL" id="WWC73519.1"/>
    </source>
</evidence>
<proteinExistence type="predicted"/>
<evidence type="ECO:0000313" key="4">
    <source>
        <dbReference type="Proteomes" id="UP000094020"/>
    </source>
</evidence>
<dbReference type="EMBL" id="KI894014">
    <property type="protein sequence ID" value="OCF47953.1"/>
    <property type="molecule type" value="Genomic_DNA"/>
</dbReference>
<dbReference type="RefSeq" id="XP_019009172.1">
    <property type="nucleotide sequence ID" value="XM_019157532.1"/>
</dbReference>
<dbReference type="Proteomes" id="UP000094020">
    <property type="component" value="Chromosome 11"/>
</dbReference>
<protein>
    <submittedName>
        <fullName evidence="2">Uncharacterized protein</fullName>
    </submittedName>
</protein>
<dbReference type="OrthoDB" id="2561956at2759"/>
<feature type="region of interest" description="Disordered" evidence="1">
    <location>
        <begin position="55"/>
        <end position="74"/>
    </location>
</feature>
<reference evidence="3" key="2">
    <citation type="submission" date="2013-07" db="EMBL/GenBank/DDBJ databases">
        <authorList>
            <consortium name="The Broad Institute Genome Sequencing Platform"/>
            <person name="Cuomo C."/>
            <person name="Litvintseva A."/>
            <person name="Chen Y."/>
            <person name="Heitman J."/>
            <person name="Sun S."/>
            <person name="Springer D."/>
            <person name="Dromer F."/>
            <person name="Young S.K."/>
            <person name="Zeng Q."/>
            <person name="Gargeya S."/>
            <person name="Fitzgerald M."/>
            <person name="Abouelleil A."/>
            <person name="Alvarado L."/>
            <person name="Berlin A.M."/>
            <person name="Chapman S.B."/>
            <person name="Dewar J."/>
            <person name="Goldberg J."/>
            <person name="Griggs A."/>
            <person name="Gujja S."/>
            <person name="Hansen M."/>
            <person name="Howarth C."/>
            <person name="Imamovic A."/>
            <person name="Larimer J."/>
            <person name="McCowan C."/>
            <person name="Murphy C."/>
            <person name="Pearson M."/>
            <person name="Priest M."/>
            <person name="Roberts A."/>
            <person name="Saif S."/>
            <person name="Shea T."/>
            <person name="Sykes S."/>
            <person name="Wortman J."/>
            <person name="Nusbaum C."/>
            <person name="Birren B."/>
        </authorList>
    </citation>
    <scope>NUCLEOTIDE SEQUENCE</scope>
    <source>
        <strain evidence="3">CBS 10737</strain>
    </source>
</reference>
<reference evidence="2" key="1">
    <citation type="submission" date="2013-07" db="EMBL/GenBank/DDBJ databases">
        <title>The Genome Sequence of Cryptococcus pinus CBS10737.</title>
        <authorList>
            <consortium name="The Broad Institute Genome Sequencing Platform"/>
            <person name="Cuomo C."/>
            <person name="Litvintseva A."/>
            <person name="Chen Y."/>
            <person name="Heitman J."/>
            <person name="Sun S."/>
            <person name="Springer D."/>
            <person name="Dromer F."/>
            <person name="Young S.K."/>
            <person name="Zeng Q."/>
            <person name="Gargeya S."/>
            <person name="Fitzgerald M."/>
            <person name="Abouelleil A."/>
            <person name="Alvarado L."/>
            <person name="Berlin A.M."/>
            <person name="Chapman S.B."/>
            <person name="Dewar J."/>
            <person name="Goldberg J."/>
            <person name="Griggs A."/>
            <person name="Gujja S."/>
            <person name="Hansen M."/>
            <person name="Howarth C."/>
            <person name="Imamovic A."/>
            <person name="Larimer J."/>
            <person name="McCowan C."/>
            <person name="Murphy C."/>
            <person name="Pearson M."/>
            <person name="Priest M."/>
            <person name="Roberts A."/>
            <person name="Saif S."/>
            <person name="Shea T."/>
            <person name="Sykes S."/>
            <person name="Wortman J."/>
            <person name="Nusbaum C."/>
            <person name="Birren B."/>
        </authorList>
    </citation>
    <scope>NUCLEOTIDE SEQUENCE [LARGE SCALE GENOMIC DNA]</scope>
    <source>
        <strain evidence="2">CBS 10737</strain>
    </source>
</reference>
<name>A0A1B9HXE9_9TREE</name>
<dbReference type="AlphaFoldDB" id="A0A1B9HXE9"/>
<dbReference type="KEGG" id="kpin:30174187"/>
<evidence type="ECO:0000256" key="1">
    <source>
        <dbReference type="SAM" id="MobiDB-lite"/>
    </source>
</evidence>
<reference evidence="3" key="4">
    <citation type="submission" date="2024-02" db="EMBL/GenBank/DDBJ databases">
        <title>Comparative genomics of Cryptococcus and Kwoniella reveals pathogenesis evolution and contrasting modes of karyotype evolution via chromosome fusion or intercentromeric recombination.</title>
        <authorList>
            <person name="Coelho M.A."/>
            <person name="David-Palma M."/>
            <person name="Shea T."/>
            <person name="Bowers K."/>
            <person name="McGinley-Smith S."/>
            <person name="Mohammad A.W."/>
            <person name="Gnirke A."/>
            <person name="Yurkov A.M."/>
            <person name="Nowrousian M."/>
            <person name="Sun S."/>
            <person name="Cuomo C.A."/>
            <person name="Heitman J."/>
        </authorList>
    </citation>
    <scope>NUCLEOTIDE SEQUENCE</scope>
    <source>
        <strain evidence="3">CBS 10737</strain>
    </source>
</reference>
<feature type="region of interest" description="Disordered" evidence="1">
    <location>
        <begin position="1"/>
        <end position="23"/>
    </location>
</feature>
<reference evidence="2" key="3">
    <citation type="submission" date="2016-07" db="EMBL/GenBank/DDBJ databases">
        <title>Evolution of pathogenesis and genome organization in the Tremellales.</title>
        <authorList>
            <person name="Cuomo C."/>
            <person name="Litvintseva A."/>
            <person name="Heitman J."/>
            <person name="Chen Y."/>
            <person name="Sun S."/>
            <person name="Springer D."/>
            <person name="Dromer F."/>
            <person name="Young S."/>
            <person name="Zeng Q."/>
            <person name="Chapman S."/>
            <person name="Gujja S."/>
            <person name="Saif S."/>
            <person name="Birren B."/>
        </authorList>
    </citation>
    <scope>NUCLEOTIDE SEQUENCE</scope>
    <source>
        <strain evidence="2">CBS 10737</strain>
    </source>
</reference>
<dbReference type="GeneID" id="30174187"/>
<accession>A0A1B9HXE9</accession>
<evidence type="ECO:0000313" key="2">
    <source>
        <dbReference type="EMBL" id="OCF47953.1"/>
    </source>
</evidence>
<organism evidence="2">
    <name type="scientific">Kwoniella pini CBS 10737</name>
    <dbReference type="NCBI Taxonomy" id="1296096"/>
    <lineage>
        <taxon>Eukaryota</taxon>
        <taxon>Fungi</taxon>
        <taxon>Dikarya</taxon>
        <taxon>Basidiomycota</taxon>
        <taxon>Agaricomycotina</taxon>
        <taxon>Tremellomycetes</taxon>
        <taxon>Tremellales</taxon>
        <taxon>Cryptococcaceae</taxon>
        <taxon>Kwoniella</taxon>
    </lineage>
</organism>
<sequence length="328" mass="37092">MNPIESPNMRPPPSYDSRASHDDRITIGDMSLHTLQPTILTKPQQKRVQEMIRGSMRSTKDENTPSDPWIDGLTDDGGSFFTAKGTIRSLRPKKNHKGIEEDEEIVEEVLVLVRQTNEATISKKANHDQEWSYGETPMPSRVLYLFHPPKAPTAEFFPSNVNLNPWTWLESARESLERAFWGILMPSVSGVVGVTEKVGNSFANIVNILPSPATLQLEGSIAWQTSTSVQHPEDPKPEINNKSSTYSFSASASLRKEYQAKQHFYDQETIYTLRMPSTEPSIKGEIDIEPTAKPVRIRKRAAIPWNHDDDRQELGWGRNINMPIGMRV</sequence>
<keyword evidence="4" id="KW-1185">Reference proteome</keyword>